<dbReference type="OrthoDB" id="4177236at2759"/>
<dbReference type="AlphaFoldDB" id="Q5BCJ1"/>
<dbReference type="RefSeq" id="XP_659343.1">
    <property type="nucleotide sequence ID" value="XM_654251.1"/>
</dbReference>
<dbReference type="HOGENOM" id="CLU_1343221_0_0_1"/>
<evidence type="ECO:0000313" key="2">
    <source>
        <dbReference type="Proteomes" id="UP000000560"/>
    </source>
</evidence>
<dbReference type="Proteomes" id="UP000000560">
    <property type="component" value="Chromosome VII"/>
</dbReference>
<dbReference type="InParanoid" id="Q5BCJ1"/>
<dbReference type="KEGG" id="ani:ANIA_01739"/>
<reference evidence="2" key="2">
    <citation type="journal article" date="2009" name="Fungal Genet. Biol.">
        <title>The 2008 update of the Aspergillus nidulans genome annotation: a community effort.</title>
        <authorList>
            <person name="Wortman J.R."/>
            <person name="Gilsenan J.M."/>
            <person name="Joardar V."/>
            <person name="Deegan J."/>
            <person name="Clutterbuck J."/>
            <person name="Andersen M.R."/>
            <person name="Archer D."/>
            <person name="Bencina M."/>
            <person name="Braus G."/>
            <person name="Coutinho P."/>
            <person name="von Dohren H."/>
            <person name="Doonan J."/>
            <person name="Driessen A.J."/>
            <person name="Durek P."/>
            <person name="Espeso E."/>
            <person name="Fekete E."/>
            <person name="Flipphi M."/>
            <person name="Estrada C.G."/>
            <person name="Geysens S."/>
            <person name="Goldman G."/>
            <person name="de Groot P.W."/>
            <person name="Hansen K."/>
            <person name="Harris S.D."/>
            <person name="Heinekamp T."/>
            <person name="Helmstaedt K."/>
            <person name="Henrissat B."/>
            <person name="Hofmann G."/>
            <person name="Homan T."/>
            <person name="Horio T."/>
            <person name="Horiuchi H."/>
            <person name="James S."/>
            <person name="Jones M."/>
            <person name="Karaffa L."/>
            <person name="Karanyi Z."/>
            <person name="Kato M."/>
            <person name="Keller N."/>
            <person name="Kelly D.E."/>
            <person name="Kiel J.A."/>
            <person name="Kim J.M."/>
            <person name="van der Klei I.J."/>
            <person name="Klis F.M."/>
            <person name="Kovalchuk A."/>
            <person name="Krasevec N."/>
            <person name="Kubicek C.P."/>
            <person name="Liu B."/>
            <person name="Maccabe A."/>
            <person name="Meyer V."/>
            <person name="Mirabito P."/>
            <person name="Miskei M."/>
            <person name="Mos M."/>
            <person name="Mullins J."/>
            <person name="Nelson D.R."/>
            <person name="Nielsen J."/>
            <person name="Oakley B.R."/>
            <person name="Osmani S.A."/>
            <person name="Pakula T."/>
            <person name="Paszewski A."/>
            <person name="Paulsen I."/>
            <person name="Pilsyk S."/>
            <person name="Pocsi I."/>
            <person name="Punt P.J."/>
            <person name="Ram A.F."/>
            <person name="Ren Q."/>
            <person name="Robellet X."/>
            <person name="Robson G."/>
            <person name="Seiboth B."/>
            <person name="van Solingen P."/>
            <person name="Specht T."/>
            <person name="Sun J."/>
            <person name="Taheri-Talesh N."/>
            <person name="Takeshita N."/>
            <person name="Ussery D."/>
            <person name="vanKuyk P.A."/>
            <person name="Visser H."/>
            <person name="van de Vondervoort P.J."/>
            <person name="de Vries R.P."/>
            <person name="Walton J."/>
            <person name="Xiang X."/>
            <person name="Xiong Y."/>
            <person name="Zeng A.P."/>
            <person name="Brandt B.W."/>
            <person name="Cornell M.J."/>
            <person name="van den Hondel C.A."/>
            <person name="Visser J."/>
            <person name="Oliver S.G."/>
            <person name="Turner G."/>
        </authorList>
    </citation>
    <scope>GENOME REANNOTATION</scope>
    <source>
        <strain evidence="2">FGSC A4 / ATCC 38163 / CBS 112.46 / NRRL 194 / M139</strain>
    </source>
</reference>
<proteinExistence type="predicted"/>
<evidence type="ECO:0000313" key="1">
    <source>
        <dbReference type="EMBL" id="CBF85473.1"/>
    </source>
</evidence>
<dbReference type="GeneID" id="2874602"/>
<keyword evidence="2" id="KW-1185">Reference proteome</keyword>
<protein>
    <submittedName>
        <fullName evidence="1">Uncharacterized protein</fullName>
    </submittedName>
</protein>
<name>Q5BCJ1_EMENI</name>
<accession>C8VP42</accession>
<reference evidence="2" key="1">
    <citation type="journal article" date="2005" name="Nature">
        <title>Sequencing of Aspergillus nidulans and comparative analysis with A. fumigatus and A. oryzae.</title>
        <authorList>
            <person name="Galagan J.E."/>
            <person name="Calvo S.E."/>
            <person name="Cuomo C."/>
            <person name="Ma L.J."/>
            <person name="Wortman J.R."/>
            <person name="Batzoglou S."/>
            <person name="Lee S.I."/>
            <person name="Basturkmen M."/>
            <person name="Spevak C.C."/>
            <person name="Clutterbuck J."/>
            <person name="Kapitonov V."/>
            <person name="Jurka J."/>
            <person name="Scazzocchio C."/>
            <person name="Farman M."/>
            <person name="Butler J."/>
            <person name="Purcell S."/>
            <person name="Harris S."/>
            <person name="Braus G.H."/>
            <person name="Draht O."/>
            <person name="Busch S."/>
            <person name="D'Enfert C."/>
            <person name="Bouchier C."/>
            <person name="Goldman G.H."/>
            <person name="Bell-Pedersen D."/>
            <person name="Griffiths-Jones S."/>
            <person name="Doonan J.H."/>
            <person name="Yu J."/>
            <person name="Vienken K."/>
            <person name="Pain A."/>
            <person name="Freitag M."/>
            <person name="Selker E.U."/>
            <person name="Archer D.B."/>
            <person name="Penalva M.A."/>
            <person name="Oakley B.R."/>
            <person name="Momany M."/>
            <person name="Tanaka T."/>
            <person name="Kumagai T."/>
            <person name="Asai K."/>
            <person name="Machida M."/>
            <person name="Nierman W.C."/>
            <person name="Denning D.W."/>
            <person name="Caddick M."/>
            <person name="Hynes M."/>
            <person name="Paoletti M."/>
            <person name="Fischer R."/>
            <person name="Miller B."/>
            <person name="Dyer P."/>
            <person name="Sachs M.S."/>
            <person name="Osmani S.A."/>
            <person name="Birren B.W."/>
        </authorList>
    </citation>
    <scope>NUCLEOTIDE SEQUENCE [LARGE SCALE GENOMIC DNA]</scope>
    <source>
        <strain evidence="2">FGSC A4 / ATCC 38163 / CBS 112.46 / NRRL 194 / M139</strain>
    </source>
</reference>
<sequence>MYTFELPLQLLVQQFVPDITREPSRSRYTNLQSAGVAQESSWLQENRQTLDVRRKPSWGRLPIVAEIEAATELMSAPNVFAKVVRLNERFAVTMGHDAITKFSIPAPDYLGMLNRRRYLDGLFWTDSLNPKISGPFENQTDLDLAIIGKPRQSQPHISIILNMIVRIPNGHSLGLLYWTGRVLGGIRNLGFLQCYNCLDIASRR</sequence>
<organism evidence="1 2">
    <name type="scientific">Emericella nidulans (strain FGSC A4 / ATCC 38163 / CBS 112.46 / NRRL 194 / M139)</name>
    <name type="common">Aspergillus nidulans</name>
    <dbReference type="NCBI Taxonomy" id="227321"/>
    <lineage>
        <taxon>Eukaryota</taxon>
        <taxon>Fungi</taxon>
        <taxon>Dikarya</taxon>
        <taxon>Ascomycota</taxon>
        <taxon>Pezizomycotina</taxon>
        <taxon>Eurotiomycetes</taxon>
        <taxon>Eurotiomycetidae</taxon>
        <taxon>Eurotiales</taxon>
        <taxon>Aspergillaceae</taxon>
        <taxon>Aspergillus</taxon>
        <taxon>Aspergillus subgen. Nidulantes</taxon>
    </lineage>
</organism>
<gene>
    <name evidence="1" type="ORF">ANIA_01739</name>
</gene>
<accession>Q5BCJ1</accession>
<dbReference type="EMBL" id="BN001307">
    <property type="protein sequence ID" value="CBF85473.1"/>
    <property type="molecule type" value="Genomic_DNA"/>
</dbReference>